<comment type="caution">
    <text evidence="1">The sequence shown here is derived from an EMBL/GenBank/DDBJ whole genome shotgun (WGS) entry which is preliminary data.</text>
</comment>
<dbReference type="EMBL" id="JABSTQ010009420">
    <property type="protein sequence ID" value="KAG0429308.1"/>
    <property type="molecule type" value="Genomic_DNA"/>
</dbReference>
<protein>
    <submittedName>
        <fullName evidence="1">Uncharacterized protein</fullName>
    </submittedName>
</protein>
<sequence>MFGIQKEKSAEAQTPHEMADLPESFQESIREKSGRRTATPGRAYGSSRETLKQRSAEENQRIPDSEKKCSLCRSPSHIAPNCPSAGARLANRVHVEEVGDSGAEFSLVRRFLVPDYQPLGSRIKITGAFGLEVISYLAYVPLRLRGEPQYVKYGPDVVGIFCAVTDKLARGIDVLLTADAYE</sequence>
<evidence type="ECO:0000313" key="1">
    <source>
        <dbReference type="EMBL" id="KAG0429308.1"/>
    </source>
</evidence>
<reference evidence="1 2" key="1">
    <citation type="journal article" date="2020" name="Cell">
        <title>Large-Scale Comparative Analyses of Tick Genomes Elucidate Their Genetic Diversity and Vector Capacities.</title>
        <authorList>
            <consortium name="Tick Genome and Microbiome Consortium (TIGMIC)"/>
            <person name="Jia N."/>
            <person name="Wang J."/>
            <person name="Shi W."/>
            <person name="Du L."/>
            <person name="Sun Y."/>
            <person name="Zhan W."/>
            <person name="Jiang J.F."/>
            <person name="Wang Q."/>
            <person name="Zhang B."/>
            <person name="Ji P."/>
            <person name="Bell-Sakyi L."/>
            <person name="Cui X.M."/>
            <person name="Yuan T.T."/>
            <person name="Jiang B.G."/>
            <person name="Yang W.F."/>
            <person name="Lam T.T."/>
            <person name="Chang Q.C."/>
            <person name="Ding S.J."/>
            <person name="Wang X.J."/>
            <person name="Zhu J.G."/>
            <person name="Ruan X.D."/>
            <person name="Zhao L."/>
            <person name="Wei J.T."/>
            <person name="Ye R.Z."/>
            <person name="Que T.C."/>
            <person name="Du C.H."/>
            <person name="Zhou Y.H."/>
            <person name="Cheng J.X."/>
            <person name="Dai P.F."/>
            <person name="Guo W.B."/>
            <person name="Han X.H."/>
            <person name="Huang E.J."/>
            <person name="Li L.F."/>
            <person name="Wei W."/>
            <person name="Gao Y.C."/>
            <person name="Liu J.Z."/>
            <person name="Shao H.Z."/>
            <person name="Wang X."/>
            <person name="Wang C.C."/>
            <person name="Yang T.C."/>
            <person name="Huo Q.B."/>
            <person name="Li W."/>
            <person name="Chen H.Y."/>
            <person name="Chen S.E."/>
            <person name="Zhou L.G."/>
            <person name="Ni X.B."/>
            <person name="Tian J.H."/>
            <person name="Sheng Y."/>
            <person name="Liu T."/>
            <person name="Pan Y.S."/>
            <person name="Xia L.Y."/>
            <person name="Li J."/>
            <person name="Zhao F."/>
            <person name="Cao W.C."/>
        </authorList>
    </citation>
    <scope>NUCLEOTIDE SEQUENCE [LARGE SCALE GENOMIC DNA]</scope>
    <source>
        <strain evidence="1">Iper-2018</strain>
    </source>
</reference>
<name>A0AC60Q8G2_IXOPE</name>
<gene>
    <name evidence="1" type="ORF">HPB47_023762</name>
</gene>
<proteinExistence type="predicted"/>
<organism evidence="1 2">
    <name type="scientific">Ixodes persulcatus</name>
    <name type="common">Taiga tick</name>
    <dbReference type="NCBI Taxonomy" id="34615"/>
    <lineage>
        <taxon>Eukaryota</taxon>
        <taxon>Metazoa</taxon>
        <taxon>Ecdysozoa</taxon>
        <taxon>Arthropoda</taxon>
        <taxon>Chelicerata</taxon>
        <taxon>Arachnida</taxon>
        <taxon>Acari</taxon>
        <taxon>Parasitiformes</taxon>
        <taxon>Ixodida</taxon>
        <taxon>Ixodoidea</taxon>
        <taxon>Ixodidae</taxon>
        <taxon>Ixodinae</taxon>
        <taxon>Ixodes</taxon>
    </lineage>
</organism>
<dbReference type="Proteomes" id="UP000805193">
    <property type="component" value="Unassembled WGS sequence"/>
</dbReference>
<evidence type="ECO:0000313" key="2">
    <source>
        <dbReference type="Proteomes" id="UP000805193"/>
    </source>
</evidence>
<accession>A0AC60Q8G2</accession>
<keyword evidence="2" id="KW-1185">Reference proteome</keyword>